<proteinExistence type="predicted"/>
<reference evidence="2 3" key="1">
    <citation type="journal article" date="2015" name="Genome Biol. Evol.">
        <title>Comparative Genomics of a Bacterivorous Green Alga Reveals Evolutionary Causalities and Consequences of Phago-Mixotrophic Mode of Nutrition.</title>
        <authorList>
            <person name="Burns J.A."/>
            <person name="Paasch A."/>
            <person name="Narechania A."/>
            <person name="Kim E."/>
        </authorList>
    </citation>
    <scope>NUCLEOTIDE SEQUENCE [LARGE SCALE GENOMIC DNA]</scope>
    <source>
        <strain evidence="2 3">PLY_AMNH</strain>
    </source>
</reference>
<organism evidence="2 3">
    <name type="scientific">Cymbomonas tetramitiformis</name>
    <dbReference type="NCBI Taxonomy" id="36881"/>
    <lineage>
        <taxon>Eukaryota</taxon>
        <taxon>Viridiplantae</taxon>
        <taxon>Chlorophyta</taxon>
        <taxon>Pyramimonadophyceae</taxon>
        <taxon>Pyramimonadales</taxon>
        <taxon>Pyramimonadaceae</taxon>
        <taxon>Cymbomonas</taxon>
    </lineage>
</organism>
<keyword evidence="1" id="KW-0812">Transmembrane</keyword>
<comment type="caution">
    <text evidence="2">The sequence shown here is derived from an EMBL/GenBank/DDBJ whole genome shotgun (WGS) entry which is preliminary data.</text>
</comment>
<feature type="transmembrane region" description="Helical" evidence="1">
    <location>
        <begin position="253"/>
        <end position="272"/>
    </location>
</feature>
<name>A0AAE0FU22_9CHLO</name>
<feature type="non-terminal residue" evidence="2">
    <location>
        <position position="305"/>
    </location>
</feature>
<sequence length="305" mass="34184">MVNPDWLASYVKKGNPGTASGSACKTSLENVVIGLGSINHPASCARIIAALIYIAGTWNILYGGFVHFSLHQLRLLLMWHHTVAALCLDEALPLNLFSHKMFAMRLLTPGSPVTPAFPFLPKTQSYFGAAAYASFIAYASRCIFLNLTGDEYILVFIALFLGASAFDVGMFHSTRPSDIFKFLVATMFPTASRLETPYLLVALLYFWSGLYKVRGYFWSWVFQYQFLLMSPVSYPLRRFYLNEDLTPRTWSKVFGVIGAAGECLVGLGLLFPDPTVQFVSTIFATKMHIFIFTFGMGPYRWNVMQ</sequence>
<feature type="transmembrane region" description="Helical" evidence="1">
    <location>
        <begin position="126"/>
        <end position="146"/>
    </location>
</feature>
<dbReference type="Proteomes" id="UP001190700">
    <property type="component" value="Unassembled WGS sequence"/>
</dbReference>
<evidence type="ECO:0000313" key="3">
    <source>
        <dbReference type="Proteomes" id="UP001190700"/>
    </source>
</evidence>
<gene>
    <name evidence="2" type="ORF">CYMTET_25508</name>
</gene>
<feature type="transmembrane region" description="Helical" evidence="1">
    <location>
        <begin position="152"/>
        <end position="170"/>
    </location>
</feature>
<evidence type="ECO:0000256" key="1">
    <source>
        <dbReference type="SAM" id="Phobius"/>
    </source>
</evidence>
<keyword evidence="1" id="KW-0472">Membrane</keyword>
<keyword evidence="1" id="KW-1133">Transmembrane helix</keyword>
<feature type="transmembrane region" description="Helical" evidence="1">
    <location>
        <begin position="278"/>
        <end position="299"/>
    </location>
</feature>
<dbReference type="AlphaFoldDB" id="A0AAE0FU22"/>
<dbReference type="EMBL" id="LGRX02013663">
    <property type="protein sequence ID" value="KAK3265840.1"/>
    <property type="molecule type" value="Genomic_DNA"/>
</dbReference>
<keyword evidence="3" id="KW-1185">Reference proteome</keyword>
<protein>
    <submittedName>
        <fullName evidence="2">Uncharacterized protein</fullName>
    </submittedName>
</protein>
<feature type="transmembrane region" description="Helical" evidence="1">
    <location>
        <begin position="47"/>
        <end position="70"/>
    </location>
</feature>
<feature type="transmembrane region" description="Helical" evidence="1">
    <location>
        <begin position="182"/>
        <end position="207"/>
    </location>
</feature>
<evidence type="ECO:0000313" key="2">
    <source>
        <dbReference type="EMBL" id="KAK3265840.1"/>
    </source>
</evidence>
<accession>A0AAE0FU22</accession>